<feature type="transmembrane region" description="Helical" evidence="9">
    <location>
        <begin position="340"/>
        <end position="366"/>
    </location>
</feature>
<reference evidence="13" key="1">
    <citation type="journal article" date="2023" name="Int. J. Syst. Evol. Microbiol.">
        <title>&lt;i&gt;Holtiella tumoricola&lt;/i&gt; gen. nov. sp. nov., isolated from a human clinical sample.</title>
        <authorList>
            <person name="Allen-Vercoe E."/>
            <person name="Daigneault M.C."/>
            <person name="Vancuren S.J."/>
            <person name="Cochrane K."/>
            <person name="O'Neal L.L."/>
            <person name="Sankaranarayanan K."/>
            <person name="Lawson P.A."/>
        </authorList>
    </citation>
    <scope>NUCLEOTIDE SEQUENCE</scope>
    <source>
        <strain evidence="13">CC70A</strain>
    </source>
</reference>
<feature type="transmembrane region" description="Helical" evidence="9">
    <location>
        <begin position="687"/>
        <end position="711"/>
    </location>
</feature>
<comment type="subunit">
    <text evidence="9">Forms a complex with SecF. Part of the essential Sec protein translocation apparatus which comprises SecA, SecYEG and auxiliary proteins SecDF. Other proteins may also be involved.</text>
</comment>
<feature type="transmembrane region" description="Helical" evidence="9">
    <location>
        <begin position="548"/>
        <end position="569"/>
    </location>
</feature>
<keyword evidence="6 9" id="KW-1133">Transmembrane helix</keyword>
<name>A0AA42J302_9FIRM</name>
<evidence type="ECO:0000256" key="8">
    <source>
        <dbReference type="ARBA" id="ARBA00023136"/>
    </source>
</evidence>
<dbReference type="HAMAP" id="MF_01463_B">
    <property type="entry name" value="SecD_B"/>
    <property type="match status" value="1"/>
</dbReference>
<comment type="subcellular location">
    <subcellularLocation>
        <location evidence="1 9">Cell membrane</location>
        <topology evidence="1 9">Multi-pass membrane protein</topology>
    </subcellularLocation>
</comment>
<dbReference type="SUPFAM" id="SSF82866">
    <property type="entry name" value="Multidrug efflux transporter AcrB transmembrane domain"/>
    <property type="match status" value="2"/>
</dbReference>
<keyword evidence="3 9" id="KW-1003">Cell membrane</keyword>
<comment type="caution">
    <text evidence="9">Lacks conserved residue(s) required for the propagation of feature annotation.</text>
</comment>
<feature type="domain" description="Protein export membrane protein SecD/SecF C-terminal" evidence="11">
    <location>
        <begin position="228"/>
        <end position="399"/>
    </location>
</feature>
<evidence type="ECO:0000256" key="9">
    <source>
        <dbReference type="HAMAP-Rule" id="MF_01463"/>
    </source>
</evidence>
<keyword evidence="5 9" id="KW-0653">Protein transport</keyword>
<feature type="transmembrane region" description="Helical" evidence="9">
    <location>
        <begin position="273"/>
        <end position="292"/>
    </location>
</feature>
<dbReference type="Proteomes" id="UP001169242">
    <property type="component" value="Unassembled WGS sequence"/>
</dbReference>
<keyword evidence="4 9" id="KW-0812">Transmembrane</keyword>
<evidence type="ECO:0000256" key="1">
    <source>
        <dbReference type="ARBA" id="ARBA00004651"/>
    </source>
</evidence>
<dbReference type="InterPro" id="IPR054384">
    <property type="entry name" value="SecDF_P1_head"/>
</dbReference>
<dbReference type="InterPro" id="IPR022813">
    <property type="entry name" value="SecD/SecF_arch_bac"/>
</dbReference>
<dbReference type="Pfam" id="PF02355">
    <property type="entry name" value="SecD_SecF_C"/>
    <property type="match status" value="2"/>
</dbReference>
<comment type="similarity">
    <text evidence="10">Belongs to the SecD/SecF family. SecF subfamily.</text>
</comment>
<dbReference type="AlphaFoldDB" id="A0AA42J302"/>
<dbReference type="InterPro" id="IPR048634">
    <property type="entry name" value="SecD_SecF_C"/>
</dbReference>
<feature type="domain" description="SecDF P1 head subdomain" evidence="12">
    <location>
        <begin position="130"/>
        <end position="226"/>
    </location>
</feature>
<comment type="function">
    <text evidence="9">Part of the Sec protein translocase complex. Interacts with the SecYEG preprotein conducting channel. SecDF uses the proton motive force (PMF) to complete protein translocation after the ATP-dependent function of SecA.</text>
</comment>
<evidence type="ECO:0000256" key="10">
    <source>
        <dbReference type="HAMAP-Rule" id="MF_01464"/>
    </source>
</evidence>
<dbReference type="Gene3D" id="1.20.1640.10">
    <property type="entry name" value="Multidrug efflux transporter AcrB transmembrane domain"/>
    <property type="match status" value="2"/>
</dbReference>
<dbReference type="PRINTS" id="PR01755">
    <property type="entry name" value="SECFTRNLCASE"/>
</dbReference>
<evidence type="ECO:0000256" key="6">
    <source>
        <dbReference type="ARBA" id="ARBA00022989"/>
    </source>
</evidence>
<feature type="transmembrane region" description="Helical" evidence="9">
    <location>
        <begin position="427"/>
        <end position="449"/>
    </location>
</feature>
<evidence type="ECO:0000256" key="2">
    <source>
        <dbReference type="ARBA" id="ARBA00022448"/>
    </source>
</evidence>
<feature type="domain" description="Protein export membrane protein SecD/SecF C-terminal" evidence="11">
    <location>
        <begin position="526"/>
        <end position="715"/>
    </location>
</feature>
<dbReference type="EMBL" id="JAQIFT010000068">
    <property type="protein sequence ID" value="MDA3733895.1"/>
    <property type="molecule type" value="Genomic_DNA"/>
</dbReference>
<keyword evidence="7 9" id="KW-0811">Translocation</keyword>
<dbReference type="GO" id="GO:0015450">
    <property type="term" value="F:protein-transporting ATPase activity"/>
    <property type="evidence" value="ECO:0007669"/>
    <property type="project" value="InterPro"/>
</dbReference>
<dbReference type="GO" id="GO:0043952">
    <property type="term" value="P:protein transport by the Sec complex"/>
    <property type="evidence" value="ECO:0007669"/>
    <property type="project" value="UniProtKB-UniRule"/>
</dbReference>
<feature type="transmembrane region" description="Helical" evidence="9">
    <location>
        <begin position="663"/>
        <end position="681"/>
    </location>
</feature>
<protein>
    <recommendedName>
        <fullName evidence="9 10">Multifunctional fusion protein</fullName>
    </recommendedName>
    <domain>
        <recommendedName>
            <fullName evidence="9">Protein translocase subunit SecD</fullName>
        </recommendedName>
    </domain>
    <domain>
        <recommendedName>
            <fullName evidence="10">Protein-export membrane protein SecF</fullName>
        </recommendedName>
    </domain>
</protein>
<feature type="transmembrane region" description="Helical" evidence="9">
    <location>
        <begin position="608"/>
        <end position="628"/>
    </location>
</feature>
<proteinExistence type="inferred from homology"/>
<dbReference type="InterPro" id="IPR022645">
    <property type="entry name" value="SecD/SecF_bac"/>
</dbReference>
<dbReference type="InterPro" id="IPR005791">
    <property type="entry name" value="SecD"/>
</dbReference>
<evidence type="ECO:0000256" key="5">
    <source>
        <dbReference type="ARBA" id="ARBA00022927"/>
    </source>
</evidence>
<dbReference type="NCBIfam" id="TIGR00966">
    <property type="entry name" value="transloc_SecF"/>
    <property type="match status" value="1"/>
</dbReference>
<evidence type="ECO:0000259" key="11">
    <source>
        <dbReference type="Pfam" id="PF02355"/>
    </source>
</evidence>
<keyword evidence="14" id="KW-1185">Reference proteome</keyword>
<dbReference type="Gene3D" id="3.30.1360.200">
    <property type="match status" value="1"/>
</dbReference>
<dbReference type="HAMAP" id="MF_01464_B">
    <property type="entry name" value="SecF_B"/>
    <property type="match status" value="1"/>
</dbReference>
<dbReference type="RefSeq" id="WP_271013572.1">
    <property type="nucleotide sequence ID" value="NZ_JAQIFT010000068.1"/>
</dbReference>
<dbReference type="PANTHER" id="PTHR30081:SF1">
    <property type="entry name" value="PROTEIN TRANSLOCASE SUBUNIT SECD"/>
    <property type="match status" value="1"/>
</dbReference>
<dbReference type="NCBIfam" id="TIGR01129">
    <property type="entry name" value="secD"/>
    <property type="match status" value="1"/>
</dbReference>
<gene>
    <name evidence="9 13" type="primary">secD</name>
    <name evidence="10" type="synonym">secF</name>
    <name evidence="13" type="ORF">PBV87_20690</name>
</gene>
<dbReference type="Pfam" id="PF22599">
    <property type="entry name" value="SecDF_P1_head"/>
    <property type="match status" value="1"/>
</dbReference>
<dbReference type="PANTHER" id="PTHR30081">
    <property type="entry name" value="PROTEIN-EXPORT MEMBRANE PROTEIN SEC"/>
    <property type="match status" value="1"/>
</dbReference>
<feature type="transmembrane region" description="Helical" evidence="9">
    <location>
        <begin position="372"/>
        <end position="396"/>
    </location>
</feature>
<keyword evidence="2 9" id="KW-0813">Transport</keyword>
<comment type="caution">
    <text evidence="13">The sequence shown here is derived from an EMBL/GenBank/DDBJ whole genome shotgun (WGS) entry which is preliminary data.</text>
</comment>
<dbReference type="InterPro" id="IPR005665">
    <property type="entry name" value="SecF_bac"/>
</dbReference>
<comment type="subunit">
    <text evidence="10">Forms a complex with SecD. Part of the essential Sec protein translocation apparatus which comprises SecA, SecYEG and auxiliary proteins SecDF. Other proteins may also be involved.</text>
</comment>
<dbReference type="InterPro" id="IPR055344">
    <property type="entry name" value="SecD_SecF_C_bact"/>
</dbReference>
<dbReference type="GO" id="GO:0065002">
    <property type="term" value="P:intracellular protein transmembrane transport"/>
    <property type="evidence" value="ECO:0007669"/>
    <property type="project" value="UniProtKB-UniRule"/>
</dbReference>
<evidence type="ECO:0000256" key="7">
    <source>
        <dbReference type="ARBA" id="ARBA00023010"/>
    </source>
</evidence>
<feature type="transmembrane region" description="Helical" evidence="9">
    <location>
        <begin position="581"/>
        <end position="602"/>
    </location>
</feature>
<feature type="transmembrane region" description="Helical" evidence="9">
    <location>
        <begin position="244"/>
        <end position="266"/>
    </location>
</feature>
<evidence type="ECO:0000256" key="3">
    <source>
        <dbReference type="ARBA" id="ARBA00022475"/>
    </source>
</evidence>
<dbReference type="GO" id="GO:0006605">
    <property type="term" value="P:protein targeting"/>
    <property type="evidence" value="ECO:0007669"/>
    <property type="project" value="UniProtKB-UniRule"/>
</dbReference>
<accession>A0AA42J302</accession>
<organism evidence="13 14">
    <name type="scientific">Holtiella tumoricola</name>
    <dbReference type="NCBI Taxonomy" id="3018743"/>
    <lineage>
        <taxon>Bacteria</taxon>
        <taxon>Bacillati</taxon>
        <taxon>Bacillota</taxon>
        <taxon>Clostridia</taxon>
        <taxon>Lachnospirales</taxon>
        <taxon>Cellulosilyticaceae</taxon>
        <taxon>Holtiella</taxon>
    </lineage>
</organism>
<sequence>MERHVKKSAFFIFLIGIILLSYVAFFGIGSIKGANQMRYGIDIRGGVEAIYEPVDLERQPTVEEMNAARSIIEARLDAKKILDREVTIDAQNGRVLVRFPWKSDEKDFNPEKAIAELGQTAKLTFRDANNNILVEGKHVKQSAPQADLEHGQYVVQLSFDTEGTKLFGEVTQRLIGQPIYIFMDENLISAANVHEAITDGNAMISGNFTDQEASALADQINAGALPFSMATKNHSTISPTLGNGALDVMVVAGAVAFVLICLFMIIRYRLVGVISSIVLAMQLAAELLALSIPQITLTLPGIAGIILSLGMSVDANVIIGERIGEELRKDMRLEKAIRNGYHRAFSAVFDGNVTSAIVAVILMIFGSGTMLSFGYTLLVGMVLNFVAGIFSSKIMLLSLVRFKKIQAPCLFSRGKSYKMVPFYEKRWIAFALSIILLAGGMITCLTKGVQLDIQFKGGAVLKYTYIGEINAEEVEKILAPVLERPVTVQITSDLGSKEKKLNVTLAGNQGLLPEEQEQLGNTLQTHFKEANIQLAESYMVEPYIGQKAMINSAIAIALSFLMIVVYVWIRFKHIGGLSAGMMAMVALIHDVCIVFFAFVVLGNPLNDTFVAITLTIIGYSINDTIVIYDRIREEIKDKAKWPLQDVVNLSITQSLTRSINTSLTTFISVLIMYVFAMYYGIHAIEIFALPMMVGVISGCYSTIFIAGQLWVSWENRKSKKKSLE</sequence>
<dbReference type="NCBIfam" id="TIGR00916">
    <property type="entry name" value="2A0604s01"/>
    <property type="match status" value="2"/>
</dbReference>
<evidence type="ECO:0000256" key="4">
    <source>
        <dbReference type="ARBA" id="ARBA00022692"/>
    </source>
</evidence>
<evidence type="ECO:0000259" key="12">
    <source>
        <dbReference type="Pfam" id="PF22599"/>
    </source>
</evidence>
<evidence type="ECO:0000313" key="14">
    <source>
        <dbReference type="Proteomes" id="UP001169242"/>
    </source>
</evidence>
<dbReference type="GO" id="GO:0005886">
    <property type="term" value="C:plasma membrane"/>
    <property type="evidence" value="ECO:0007669"/>
    <property type="project" value="UniProtKB-SubCell"/>
</dbReference>
<comment type="similarity">
    <text evidence="9">Belongs to the SecD/SecF family. SecD subfamily.</text>
</comment>
<feature type="transmembrane region" description="Helical" evidence="9">
    <location>
        <begin position="298"/>
        <end position="319"/>
    </location>
</feature>
<evidence type="ECO:0000313" key="13">
    <source>
        <dbReference type="EMBL" id="MDA3733895.1"/>
    </source>
</evidence>
<keyword evidence="8 9" id="KW-0472">Membrane</keyword>
<feature type="transmembrane region" description="Helical" evidence="9">
    <location>
        <begin position="9"/>
        <end position="28"/>
    </location>
</feature>